<keyword evidence="1" id="KW-0472">Membrane</keyword>
<dbReference type="AlphaFoldDB" id="J9C330"/>
<organism evidence="2">
    <name type="scientific">gut metagenome</name>
    <dbReference type="NCBI Taxonomy" id="749906"/>
    <lineage>
        <taxon>unclassified sequences</taxon>
        <taxon>metagenomes</taxon>
        <taxon>organismal metagenomes</taxon>
    </lineage>
</organism>
<evidence type="ECO:0000313" key="2">
    <source>
        <dbReference type="EMBL" id="EJW94225.1"/>
    </source>
</evidence>
<dbReference type="EMBL" id="AMCI01006494">
    <property type="protein sequence ID" value="EJW94225.1"/>
    <property type="molecule type" value="Genomic_DNA"/>
</dbReference>
<evidence type="ECO:0000256" key="1">
    <source>
        <dbReference type="SAM" id="Phobius"/>
    </source>
</evidence>
<gene>
    <name evidence="2" type="ORF">EVA_17668</name>
</gene>
<reference evidence="2" key="1">
    <citation type="journal article" date="2012" name="PLoS ONE">
        <title>Gene sets for utilization of primary and secondary nutrition supplies in the distal gut of endangered iberian lynx.</title>
        <authorList>
            <person name="Alcaide M."/>
            <person name="Messina E."/>
            <person name="Richter M."/>
            <person name="Bargiela R."/>
            <person name="Peplies J."/>
            <person name="Huws S.A."/>
            <person name="Newbold C.J."/>
            <person name="Golyshin P.N."/>
            <person name="Simon M.A."/>
            <person name="Lopez G."/>
            <person name="Yakimov M.M."/>
            <person name="Ferrer M."/>
        </authorList>
    </citation>
    <scope>NUCLEOTIDE SEQUENCE</scope>
</reference>
<feature type="transmembrane region" description="Helical" evidence="1">
    <location>
        <begin position="6"/>
        <end position="23"/>
    </location>
</feature>
<name>J9C330_9ZZZZ</name>
<comment type="caution">
    <text evidence="2">The sequence shown here is derived from an EMBL/GenBank/DDBJ whole genome shotgun (WGS) entry which is preliminary data.</text>
</comment>
<sequence>MFQDNALSGLLMLIGIGIGNWTLA</sequence>
<keyword evidence="1" id="KW-1133">Transmembrane helix</keyword>
<proteinExistence type="predicted"/>
<keyword evidence="1" id="KW-0812">Transmembrane</keyword>
<feature type="non-terminal residue" evidence="2">
    <location>
        <position position="24"/>
    </location>
</feature>
<accession>J9C330</accession>
<protein>
    <submittedName>
        <fullName evidence="2">Uncharacterized protein</fullName>
    </submittedName>
</protein>